<accession>A0A8S0S7J0</accession>
<dbReference type="GO" id="GO:0005634">
    <property type="term" value="C:nucleus"/>
    <property type="evidence" value="ECO:0007669"/>
    <property type="project" value="UniProtKB-SubCell"/>
</dbReference>
<dbReference type="InterPro" id="IPR010402">
    <property type="entry name" value="CCT_domain"/>
</dbReference>
<comment type="subcellular location">
    <subcellularLocation>
        <location evidence="1 3">Nucleus</location>
    </subcellularLocation>
</comment>
<dbReference type="OrthoDB" id="153872at2759"/>
<proteinExistence type="predicted"/>
<sequence>MDYSIPDQYYSNYFFTGESYNFPTAPAECTNGSGMSMFSEETFPFFNNNEKLNMLPLMSSDTNSPISSTEQFGFSDMDTQALPKDYKGFCDFGVGGGGFEARYQHELCEQSGCSVMTPNLRPVYPGVGENWGMQGKPAANVEETATKVERYSNEERKDRILRYLKKRNRRNFNKTIKYACRKTLADKRVRVRGRFAKNNEPIEYEKKTSDNSCEENNACYDDSIQMKYDEEDDWLEAAMSSLMYFPYVSS</sequence>
<dbReference type="GO" id="GO:0003700">
    <property type="term" value="F:DNA-binding transcription factor activity"/>
    <property type="evidence" value="ECO:0007669"/>
    <property type="project" value="TreeGrafter"/>
</dbReference>
<dbReference type="AlphaFoldDB" id="A0A8S0S7J0"/>
<evidence type="ECO:0000256" key="3">
    <source>
        <dbReference type="PROSITE-ProRule" id="PRU00357"/>
    </source>
</evidence>
<evidence type="ECO:0000259" key="4">
    <source>
        <dbReference type="PROSITE" id="PS51017"/>
    </source>
</evidence>
<evidence type="ECO:0000313" key="5">
    <source>
        <dbReference type="EMBL" id="CAA2987472.1"/>
    </source>
</evidence>
<dbReference type="GO" id="GO:0009909">
    <property type="term" value="P:regulation of flower development"/>
    <property type="evidence" value="ECO:0007669"/>
    <property type="project" value="InterPro"/>
</dbReference>
<dbReference type="InterPro" id="IPR045281">
    <property type="entry name" value="CONSTANS-like"/>
</dbReference>
<dbReference type="EMBL" id="CACTIH010003927">
    <property type="protein sequence ID" value="CAA2987472.1"/>
    <property type="molecule type" value="Genomic_DNA"/>
</dbReference>
<feature type="domain" description="CCT" evidence="4">
    <location>
        <begin position="156"/>
        <end position="198"/>
    </location>
</feature>
<keyword evidence="6" id="KW-1185">Reference proteome</keyword>
<dbReference type="PANTHER" id="PTHR31319:SF110">
    <property type="entry name" value="CCT MOTIF FAMILY PROTEIN"/>
    <property type="match status" value="1"/>
</dbReference>
<dbReference type="Gramene" id="OE9A059762T1">
    <property type="protein sequence ID" value="OE9A059762C1"/>
    <property type="gene ID" value="OE9A059762"/>
</dbReference>
<dbReference type="Pfam" id="PF06203">
    <property type="entry name" value="CCT"/>
    <property type="match status" value="1"/>
</dbReference>
<gene>
    <name evidence="5" type="ORF">OLEA9_A059762</name>
</gene>
<dbReference type="Proteomes" id="UP000594638">
    <property type="component" value="Unassembled WGS sequence"/>
</dbReference>
<comment type="caution">
    <text evidence="5">The sequence shown here is derived from an EMBL/GenBank/DDBJ whole genome shotgun (WGS) entry which is preliminary data.</text>
</comment>
<organism evidence="5 6">
    <name type="scientific">Olea europaea subsp. europaea</name>
    <dbReference type="NCBI Taxonomy" id="158383"/>
    <lineage>
        <taxon>Eukaryota</taxon>
        <taxon>Viridiplantae</taxon>
        <taxon>Streptophyta</taxon>
        <taxon>Embryophyta</taxon>
        <taxon>Tracheophyta</taxon>
        <taxon>Spermatophyta</taxon>
        <taxon>Magnoliopsida</taxon>
        <taxon>eudicotyledons</taxon>
        <taxon>Gunneridae</taxon>
        <taxon>Pentapetalae</taxon>
        <taxon>asterids</taxon>
        <taxon>lamiids</taxon>
        <taxon>Lamiales</taxon>
        <taxon>Oleaceae</taxon>
        <taxon>Oleeae</taxon>
        <taxon>Olea</taxon>
    </lineage>
</organism>
<reference evidence="5 6" key="1">
    <citation type="submission" date="2019-12" db="EMBL/GenBank/DDBJ databases">
        <authorList>
            <person name="Alioto T."/>
            <person name="Alioto T."/>
            <person name="Gomez Garrido J."/>
        </authorList>
    </citation>
    <scope>NUCLEOTIDE SEQUENCE [LARGE SCALE GENOMIC DNA]</scope>
</reference>
<evidence type="ECO:0000256" key="1">
    <source>
        <dbReference type="ARBA" id="ARBA00004123"/>
    </source>
</evidence>
<keyword evidence="2 3" id="KW-0539">Nucleus</keyword>
<dbReference type="PANTHER" id="PTHR31319">
    <property type="entry name" value="ZINC FINGER PROTEIN CONSTANS-LIKE 4"/>
    <property type="match status" value="1"/>
</dbReference>
<name>A0A8S0S7J0_OLEEU</name>
<protein>
    <submittedName>
        <fullName evidence="5">Zinc finger CONSTANS-LIKE 4</fullName>
    </submittedName>
</protein>
<evidence type="ECO:0000256" key="2">
    <source>
        <dbReference type="ARBA" id="ARBA00023242"/>
    </source>
</evidence>
<evidence type="ECO:0000313" key="6">
    <source>
        <dbReference type="Proteomes" id="UP000594638"/>
    </source>
</evidence>
<dbReference type="PROSITE" id="PS51017">
    <property type="entry name" value="CCT"/>
    <property type="match status" value="1"/>
</dbReference>